<feature type="region of interest" description="Disordered" evidence="1">
    <location>
        <begin position="51"/>
        <end position="71"/>
    </location>
</feature>
<proteinExistence type="predicted"/>
<protein>
    <submittedName>
        <fullName evidence="2">Putative secreted protein</fullName>
    </submittedName>
</protein>
<name>A0A2M4DIL8_ANODA</name>
<dbReference type="EMBL" id="GGFL01013224">
    <property type="protein sequence ID" value="MBW77402.1"/>
    <property type="molecule type" value="Transcribed_RNA"/>
</dbReference>
<dbReference type="AlphaFoldDB" id="A0A2M4DIL8"/>
<reference evidence="2" key="1">
    <citation type="submission" date="2018-01" db="EMBL/GenBank/DDBJ databases">
        <title>An insight into the sialome of Amazonian anophelines.</title>
        <authorList>
            <person name="Ribeiro J.M."/>
            <person name="Scarpassa V."/>
            <person name="Calvo E."/>
        </authorList>
    </citation>
    <scope>NUCLEOTIDE SEQUENCE</scope>
</reference>
<feature type="compositionally biased region" description="Polar residues" evidence="1">
    <location>
        <begin position="60"/>
        <end position="71"/>
    </location>
</feature>
<evidence type="ECO:0000313" key="2">
    <source>
        <dbReference type="EMBL" id="MBW77402.1"/>
    </source>
</evidence>
<sequence>MASSGPTVAVVAAMSGDGAAAAAALNHHHHRPVYFVAGCWTPGALWSSYPAPSPGCGQTGERSCSRSAAEH</sequence>
<evidence type="ECO:0000256" key="1">
    <source>
        <dbReference type="SAM" id="MobiDB-lite"/>
    </source>
</evidence>
<accession>A0A2M4DIL8</accession>
<organism evidence="2">
    <name type="scientific">Anopheles darlingi</name>
    <name type="common">Mosquito</name>
    <dbReference type="NCBI Taxonomy" id="43151"/>
    <lineage>
        <taxon>Eukaryota</taxon>
        <taxon>Metazoa</taxon>
        <taxon>Ecdysozoa</taxon>
        <taxon>Arthropoda</taxon>
        <taxon>Hexapoda</taxon>
        <taxon>Insecta</taxon>
        <taxon>Pterygota</taxon>
        <taxon>Neoptera</taxon>
        <taxon>Endopterygota</taxon>
        <taxon>Diptera</taxon>
        <taxon>Nematocera</taxon>
        <taxon>Culicoidea</taxon>
        <taxon>Culicidae</taxon>
        <taxon>Anophelinae</taxon>
        <taxon>Anopheles</taxon>
    </lineage>
</organism>